<feature type="transmembrane region" description="Helical" evidence="1">
    <location>
        <begin position="89"/>
        <end position="109"/>
    </location>
</feature>
<reference evidence="4" key="1">
    <citation type="journal article" date="2019" name="Int. J. Syst. Evol. Microbiol.">
        <title>The Global Catalogue of Microorganisms (GCM) 10K type strain sequencing project: providing services to taxonomists for standard genome sequencing and annotation.</title>
        <authorList>
            <consortium name="The Broad Institute Genomics Platform"/>
            <consortium name="The Broad Institute Genome Sequencing Center for Infectious Disease"/>
            <person name="Wu L."/>
            <person name="Ma J."/>
        </authorList>
    </citation>
    <scope>NUCLEOTIDE SEQUENCE [LARGE SCALE GENOMIC DNA]</scope>
    <source>
        <strain evidence="4">CGMCC-1.15741</strain>
    </source>
</reference>
<evidence type="ECO:0000256" key="1">
    <source>
        <dbReference type="SAM" id="Phobius"/>
    </source>
</evidence>
<comment type="caution">
    <text evidence="3">The sequence shown here is derived from an EMBL/GenBank/DDBJ whole genome shotgun (WGS) entry which is preliminary data.</text>
</comment>
<feature type="transmembrane region" description="Helical" evidence="1">
    <location>
        <begin position="173"/>
        <end position="193"/>
    </location>
</feature>
<feature type="transmembrane region" description="Helical" evidence="1">
    <location>
        <begin position="48"/>
        <end position="68"/>
    </location>
</feature>
<evidence type="ECO:0000313" key="4">
    <source>
        <dbReference type="Proteomes" id="UP001596303"/>
    </source>
</evidence>
<evidence type="ECO:0000259" key="2">
    <source>
        <dbReference type="Pfam" id="PF01757"/>
    </source>
</evidence>
<keyword evidence="1" id="KW-0472">Membrane</keyword>
<dbReference type="Pfam" id="PF01757">
    <property type="entry name" value="Acyl_transf_3"/>
    <property type="match status" value="1"/>
</dbReference>
<dbReference type="PANTHER" id="PTHR23028:SF131">
    <property type="entry name" value="BLR2367 PROTEIN"/>
    <property type="match status" value="1"/>
</dbReference>
<keyword evidence="3" id="KW-0808">Transferase</keyword>
<feature type="domain" description="Acyltransferase 3" evidence="2">
    <location>
        <begin position="6"/>
        <end position="359"/>
    </location>
</feature>
<accession>A0ABW1S6T6</accession>
<feature type="transmembrane region" description="Helical" evidence="1">
    <location>
        <begin position="250"/>
        <end position="272"/>
    </location>
</feature>
<dbReference type="PANTHER" id="PTHR23028">
    <property type="entry name" value="ACETYLTRANSFERASE"/>
    <property type="match status" value="1"/>
</dbReference>
<keyword evidence="3" id="KW-0012">Acyltransferase</keyword>
<protein>
    <submittedName>
        <fullName evidence="3">Acyltransferase family protein</fullName>
        <ecNumber evidence="3">2.3.-.-</ecNumber>
    </submittedName>
</protein>
<feature type="transmembrane region" description="Helical" evidence="1">
    <location>
        <begin position="293"/>
        <end position="310"/>
    </location>
</feature>
<keyword evidence="1" id="KW-0812">Transmembrane</keyword>
<dbReference type="InterPro" id="IPR050879">
    <property type="entry name" value="Acyltransferase_3"/>
</dbReference>
<dbReference type="EMBL" id="JBHSSW010000004">
    <property type="protein sequence ID" value="MFC6197231.1"/>
    <property type="molecule type" value="Genomic_DNA"/>
</dbReference>
<dbReference type="RefSeq" id="WP_377375821.1">
    <property type="nucleotide sequence ID" value="NZ_JBHSSW010000004.1"/>
</dbReference>
<dbReference type="Proteomes" id="UP001596303">
    <property type="component" value="Unassembled WGS sequence"/>
</dbReference>
<proteinExistence type="predicted"/>
<evidence type="ECO:0000313" key="3">
    <source>
        <dbReference type="EMBL" id="MFC6197231.1"/>
    </source>
</evidence>
<sequence length="385" mass="42644">MRLDIIQVLRGLAAYLVLFYHIRSMEVAQAKALQSGDLPLFDGVFRNGYAGVDLFFVISGFIMVYVTFHQPPSLTSLKDFVIARVSRIYPVWWLFATLIAIYFFVAHGAPWDAGALAEKGNSGFNHLVRSYLLLPQANFPVLGPGWTLVHEMYFYVAFAVILMLPRALMLPSLILWGAAVLIGALNGLSAIFAEDFIDLFFYPMTLEFIAGAFVGWLFMKGYVFRPGLFLILGAIGFIISLTIVDPKSGAFLFFGRVVFFTLPCAMMVYGAAGLTSQLPTGLRWLTRLGDWSFSLYLCHMLVIAGWRVVMPKVADALQASEAAPDLVVAAFDFGAPGVLDNIVFTLLCVSAATALAAITFYGFERPLLKKVKAFRTRKTDLEKAW</sequence>
<dbReference type="GO" id="GO:0016746">
    <property type="term" value="F:acyltransferase activity"/>
    <property type="evidence" value="ECO:0007669"/>
    <property type="project" value="UniProtKB-KW"/>
</dbReference>
<feature type="transmembrane region" description="Helical" evidence="1">
    <location>
        <begin position="199"/>
        <end position="219"/>
    </location>
</feature>
<dbReference type="InterPro" id="IPR002656">
    <property type="entry name" value="Acyl_transf_3_dom"/>
</dbReference>
<feature type="transmembrane region" description="Helical" evidence="1">
    <location>
        <begin position="152"/>
        <end position="168"/>
    </location>
</feature>
<keyword evidence="1" id="KW-1133">Transmembrane helix</keyword>
<feature type="transmembrane region" description="Helical" evidence="1">
    <location>
        <begin position="226"/>
        <end position="244"/>
    </location>
</feature>
<feature type="transmembrane region" description="Helical" evidence="1">
    <location>
        <begin position="342"/>
        <end position="363"/>
    </location>
</feature>
<name>A0ABW1S6T6_9PROT</name>
<gene>
    <name evidence="3" type="ORF">ACFQDM_04035</name>
</gene>
<keyword evidence="4" id="KW-1185">Reference proteome</keyword>
<organism evidence="3 4">
    <name type="scientific">Ponticaulis profundi</name>
    <dbReference type="NCBI Taxonomy" id="2665222"/>
    <lineage>
        <taxon>Bacteria</taxon>
        <taxon>Pseudomonadati</taxon>
        <taxon>Pseudomonadota</taxon>
        <taxon>Alphaproteobacteria</taxon>
        <taxon>Hyphomonadales</taxon>
        <taxon>Hyphomonadaceae</taxon>
        <taxon>Ponticaulis</taxon>
    </lineage>
</organism>
<dbReference type="EC" id="2.3.-.-" evidence="3"/>